<dbReference type="InterPro" id="IPR027417">
    <property type="entry name" value="P-loop_NTPase"/>
</dbReference>
<keyword evidence="10 11" id="KW-0472">Membrane</keyword>
<accession>A0A1W6N2Z0</accession>
<dbReference type="PANTHER" id="PTHR45569:SF1">
    <property type="entry name" value="SENSOR PROTEIN KDPD"/>
    <property type="match status" value="1"/>
</dbReference>
<keyword evidence="8 11" id="KW-1133">Transmembrane helix</keyword>
<name>A0A1W6N2Z0_9PROT</name>
<protein>
    <submittedName>
        <fullName evidence="16">Uncharacterized protein</fullName>
    </submittedName>
</protein>
<dbReference type="SUPFAM" id="SSF52402">
    <property type="entry name" value="Adenine nucleotide alpha hydrolases-like"/>
    <property type="match status" value="1"/>
</dbReference>
<evidence type="ECO:0000313" key="17">
    <source>
        <dbReference type="Proteomes" id="UP000237351"/>
    </source>
</evidence>
<dbReference type="Proteomes" id="UP000237351">
    <property type="component" value="Chromosome"/>
</dbReference>
<keyword evidence="5" id="KW-0547">Nucleotide-binding</keyword>
<feature type="transmembrane region" description="Helical" evidence="11">
    <location>
        <begin position="483"/>
        <end position="501"/>
    </location>
</feature>
<evidence type="ECO:0000259" key="13">
    <source>
        <dbReference type="Pfam" id="PF02702"/>
    </source>
</evidence>
<organism evidence="16 17">
    <name type="scientific">Candidatus Nucleicultrix amoebiphila FS5</name>
    <dbReference type="NCBI Taxonomy" id="1414854"/>
    <lineage>
        <taxon>Bacteria</taxon>
        <taxon>Pseudomonadati</taxon>
        <taxon>Pseudomonadota</taxon>
        <taxon>Alphaproteobacteria</taxon>
        <taxon>Holosporales</taxon>
        <taxon>Candidatus Nucleicultricaceae</taxon>
        <taxon>Candidatus Nucleicultrix</taxon>
    </lineage>
</organism>
<evidence type="ECO:0000256" key="2">
    <source>
        <dbReference type="ARBA" id="ARBA00022553"/>
    </source>
</evidence>
<dbReference type="Pfam" id="PF00582">
    <property type="entry name" value="Usp"/>
    <property type="match status" value="1"/>
</dbReference>
<dbReference type="Gene3D" id="3.30.450.40">
    <property type="match status" value="1"/>
</dbReference>
<dbReference type="CDD" id="cd01987">
    <property type="entry name" value="USP_KdpD-like"/>
    <property type="match status" value="1"/>
</dbReference>
<gene>
    <name evidence="16" type="ORF">GQ61_00975</name>
</gene>
<keyword evidence="9" id="KW-0902">Two-component regulatory system</keyword>
<dbReference type="InterPro" id="IPR029016">
    <property type="entry name" value="GAF-like_dom_sf"/>
</dbReference>
<dbReference type="GO" id="GO:0005737">
    <property type="term" value="C:cytoplasm"/>
    <property type="evidence" value="ECO:0007669"/>
    <property type="project" value="UniProtKB-ARBA"/>
</dbReference>
<evidence type="ECO:0000256" key="6">
    <source>
        <dbReference type="ARBA" id="ARBA00022777"/>
    </source>
</evidence>
<keyword evidence="2" id="KW-0597">Phosphoprotein</keyword>
<feature type="domain" description="GAF" evidence="14">
    <location>
        <begin position="535"/>
        <end position="651"/>
    </location>
</feature>
<evidence type="ECO:0000256" key="7">
    <source>
        <dbReference type="ARBA" id="ARBA00022840"/>
    </source>
</evidence>
<dbReference type="GO" id="GO:0005524">
    <property type="term" value="F:ATP binding"/>
    <property type="evidence" value="ECO:0007669"/>
    <property type="project" value="UniProtKB-KW"/>
</dbReference>
<dbReference type="InterPro" id="IPR003018">
    <property type="entry name" value="GAF"/>
</dbReference>
<evidence type="ECO:0000256" key="10">
    <source>
        <dbReference type="ARBA" id="ARBA00023136"/>
    </source>
</evidence>
<dbReference type="Gene3D" id="3.40.50.620">
    <property type="entry name" value="HUPs"/>
    <property type="match status" value="1"/>
</dbReference>
<keyword evidence="3" id="KW-0808">Transferase</keyword>
<dbReference type="EMBL" id="CP008743">
    <property type="protein sequence ID" value="ARN84149.1"/>
    <property type="molecule type" value="Genomic_DNA"/>
</dbReference>
<dbReference type="Gene3D" id="3.40.50.300">
    <property type="entry name" value="P-loop containing nucleotide triphosphate hydrolases"/>
    <property type="match status" value="1"/>
</dbReference>
<dbReference type="AlphaFoldDB" id="A0A1W6N2Z0"/>
<evidence type="ECO:0000256" key="1">
    <source>
        <dbReference type="ARBA" id="ARBA00004141"/>
    </source>
</evidence>
<dbReference type="KEGG" id="naf:GQ61_00975"/>
<dbReference type="InterPro" id="IPR052023">
    <property type="entry name" value="Histidine_kinase_KdpD"/>
</dbReference>
<dbReference type="RefSeq" id="WP_085783508.1">
    <property type="nucleotide sequence ID" value="NZ_CP008743.1"/>
</dbReference>
<dbReference type="OrthoDB" id="9806130at2"/>
<dbReference type="InterPro" id="IPR038318">
    <property type="entry name" value="KdpD_sf"/>
</dbReference>
<dbReference type="InterPro" id="IPR003852">
    <property type="entry name" value="Sig_transdc_His_kinase_KdpD_N"/>
</dbReference>
<dbReference type="InterPro" id="IPR025201">
    <property type="entry name" value="KdpD_TM"/>
</dbReference>
<keyword evidence="17" id="KW-1185">Reference proteome</keyword>
<dbReference type="Pfam" id="PF13492">
    <property type="entry name" value="GAF_3"/>
    <property type="match status" value="1"/>
</dbReference>
<evidence type="ECO:0000256" key="11">
    <source>
        <dbReference type="SAM" id="Phobius"/>
    </source>
</evidence>
<dbReference type="Pfam" id="PF02702">
    <property type="entry name" value="KdpD"/>
    <property type="match status" value="1"/>
</dbReference>
<dbReference type="Gene3D" id="1.20.120.620">
    <property type="entry name" value="Backbone structure of the membrane domain of e. Coli histidine kinase receptor kdpd"/>
    <property type="match status" value="1"/>
</dbReference>
<dbReference type="SUPFAM" id="SSF55781">
    <property type="entry name" value="GAF domain-like"/>
    <property type="match status" value="1"/>
</dbReference>
<comment type="subcellular location">
    <subcellularLocation>
        <location evidence="1">Membrane</location>
        <topology evidence="1">Multi-pass membrane protein</topology>
    </subcellularLocation>
</comment>
<dbReference type="InterPro" id="IPR014729">
    <property type="entry name" value="Rossmann-like_a/b/a_fold"/>
</dbReference>
<feature type="transmembrane region" description="Helical" evidence="11">
    <location>
        <begin position="453"/>
        <end position="471"/>
    </location>
</feature>
<feature type="domain" description="Signal transduction histidine kinase osmosensitive K+ channel sensor N-terminal" evidence="13">
    <location>
        <begin position="23"/>
        <end position="232"/>
    </location>
</feature>
<evidence type="ECO:0000256" key="5">
    <source>
        <dbReference type="ARBA" id="ARBA00022741"/>
    </source>
</evidence>
<keyword evidence="4 11" id="KW-0812">Transmembrane</keyword>
<evidence type="ECO:0000256" key="8">
    <source>
        <dbReference type="ARBA" id="ARBA00022989"/>
    </source>
</evidence>
<evidence type="ECO:0000256" key="9">
    <source>
        <dbReference type="ARBA" id="ARBA00023012"/>
    </source>
</evidence>
<evidence type="ECO:0000259" key="15">
    <source>
        <dbReference type="Pfam" id="PF13493"/>
    </source>
</evidence>
<dbReference type="FunFam" id="3.40.50.300:FF:000483">
    <property type="entry name" value="Sensor histidine kinase KdpD"/>
    <property type="match status" value="1"/>
</dbReference>
<sequence>MRDQRPTPEEMLKVAHEEERQEKRGHLKIFLGAAPGVGKTYAMLEEALEKSGDGQDVVAGFIETHGRQETAVFLEALEVLPRAQRDYHGKPIQEFDLDAAIKRHPDIILVDEMAHTNAPGSRHQKRWQDIQELLDLGIDVFTTLNVQHIESLNDIIAQITNVKVRETIPDSMIEMADSIELIDLPPEDLLNRLREGKVYFPEQAELASQHFFKKSNLNALRELALRMTAEYVNIEVISHRQGQAIKTTWPTSEKLLVCIGPEVESIKLIRSAKRLAGNLKADWLAIFVDSPRLKLNTQQHENTIKILRLAEKLGAETHILNGDNVVQEIINFAREKNISKIVMGKRIRPRWKEIFIRSLSNEVIRNSEEIDVCLVKEEFAKHLPTPNFAKRALTEEVDWITYLLGVLAVALATLINFLLEEFIQDQKFDSGNLIMIYLLVVIIISRRGKLLPAIFTSLLSVLALDVFFIIPRFTFGVNGLQQFITLLVMLWTSQIIAYLSVLRKQQTDAVRAEVKRTTALYNLTKQLANTRGVENLLHIAARYVEEIFDSYVLLLIPHEEGQLKVWLGNGSKDTLSAKEHSIAHWVYDLGQMAGMGTETLSEANAIYLPLRGAQKTMGVMRVQTHQAGHLLTPDQIHILEAITHQIALALEVERLNDQVL</sequence>
<proteinExistence type="predicted"/>
<dbReference type="PANTHER" id="PTHR45569">
    <property type="entry name" value="SENSOR PROTEIN KDPD"/>
    <property type="match status" value="1"/>
</dbReference>
<dbReference type="Pfam" id="PF13493">
    <property type="entry name" value="DUF4118"/>
    <property type="match status" value="1"/>
</dbReference>
<dbReference type="STRING" id="1414854.GQ61_00975"/>
<keyword evidence="7" id="KW-0067">ATP-binding</keyword>
<feature type="domain" description="Sensor protein KdpD transmembrane" evidence="15">
    <location>
        <begin position="402"/>
        <end position="511"/>
    </location>
</feature>
<dbReference type="GO" id="GO:0005886">
    <property type="term" value="C:plasma membrane"/>
    <property type="evidence" value="ECO:0007669"/>
    <property type="project" value="TreeGrafter"/>
</dbReference>
<evidence type="ECO:0000256" key="3">
    <source>
        <dbReference type="ARBA" id="ARBA00022679"/>
    </source>
</evidence>
<dbReference type="InterPro" id="IPR006016">
    <property type="entry name" value="UspA"/>
</dbReference>
<feature type="transmembrane region" description="Helical" evidence="11">
    <location>
        <begin position="399"/>
        <end position="419"/>
    </location>
</feature>
<dbReference type="GO" id="GO:0000155">
    <property type="term" value="F:phosphorelay sensor kinase activity"/>
    <property type="evidence" value="ECO:0007669"/>
    <property type="project" value="InterPro"/>
</dbReference>
<evidence type="ECO:0000256" key="4">
    <source>
        <dbReference type="ARBA" id="ARBA00022692"/>
    </source>
</evidence>
<reference evidence="16 17" key="1">
    <citation type="submission" date="2014-06" db="EMBL/GenBank/DDBJ databases">
        <title>The genome of the endonuclear symbiont Nucleicultrix amoebiphila.</title>
        <authorList>
            <person name="Schulz F."/>
            <person name="Horn M."/>
        </authorList>
    </citation>
    <scope>NUCLEOTIDE SEQUENCE [LARGE SCALE GENOMIC DNA]</scope>
    <source>
        <strain evidence="16 17">FS5</strain>
    </source>
</reference>
<feature type="domain" description="UspA" evidence="12">
    <location>
        <begin position="253"/>
        <end position="368"/>
    </location>
</feature>
<evidence type="ECO:0000259" key="14">
    <source>
        <dbReference type="Pfam" id="PF13492"/>
    </source>
</evidence>
<keyword evidence="6" id="KW-0418">Kinase</keyword>
<evidence type="ECO:0000259" key="12">
    <source>
        <dbReference type="Pfam" id="PF00582"/>
    </source>
</evidence>
<evidence type="ECO:0000313" key="16">
    <source>
        <dbReference type="EMBL" id="ARN84149.1"/>
    </source>
</evidence>